<dbReference type="InterPro" id="IPR004794">
    <property type="entry name" value="Eubact_RibD"/>
</dbReference>
<dbReference type="Proteomes" id="UP000076404">
    <property type="component" value="Chromosome"/>
</dbReference>
<dbReference type="Pfam" id="PF01872">
    <property type="entry name" value="RibD_C"/>
    <property type="match status" value="1"/>
</dbReference>
<evidence type="ECO:0000256" key="12">
    <source>
        <dbReference type="ARBA" id="ARBA00023268"/>
    </source>
</evidence>
<dbReference type="InterPro" id="IPR050765">
    <property type="entry name" value="Riboflavin_Biosynth_HTPR"/>
</dbReference>
<sequence length="353" mass="36169">MRQALSLADRGAGQVAPNPLVGAVIVRNGTVIGEGWHQRYGGPHAEVHALRMAGDKARGATAYVSLEPCNHLGQTGPCTEALVAAGITRVVCATRDPNPKAAGGIERLRAAGIEVLSGVCEADALLQNAPFFHSARGALLPFVTLKLALSLDGAIVGASRRRAWLTGPEAQTAVHALRASADAVAVGIGTALADNPALTVRLAQAPRVAPVRVVFDRQARLPATGTLVQTARETPVYVLAAPDAPAARTDGLRDAGVTVLHAADLSAGLQALGAQGVRHLLVEGGAQIASALMAAGLVHHLIIFQAPVILGAGAVPAFAALPGQDADTAPRLRVLERRGYGADLMTRYAVSGD</sequence>
<evidence type="ECO:0000256" key="7">
    <source>
        <dbReference type="ARBA" id="ARBA00022723"/>
    </source>
</evidence>
<dbReference type="OrthoDB" id="9800865at2"/>
<feature type="binding site" evidence="15">
    <location>
        <position position="201"/>
    </location>
    <ligand>
        <name>substrate</name>
    </ligand>
</feature>
<dbReference type="NCBIfam" id="TIGR00326">
    <property type="entry name" value="eubact_ribD"/>
    <property type="match status" value="1"/>
</dbReference>
<protein>
    <recommendedName>
        <fullName evidence="13">Riboflavin biosynthesis protein RibD</fullName>
    </recommendedName>
    <domain>
        <recommendedName>
            <fullName evidence="13">Diaminohydroxyphosphoribosylaminopyrimidine deaminase</fullName>
            <shortName evidence="13">DRAP deaminase</shortName>
            <ecNumber evidence="13">3.5.4.26</ecNumber>
        </recommendedName>
        <alternativeName>
            <fullName evidence="13">Riboflavin-specific deaminase</fullName>
        </alternativeName>
    </domain>
    <domain>
        <recommendedName>
            <fullName evidence="13">5-amino-6-(5-phosphoribosylamino)uracil reductase</fullName>
            <ecNumber evidence="13">1.1.1.193</ecNumber>
        </recommendedName>
        <alternativeName>
            <fullName evidence="13">HTP reductase</fullName>
        </alternativeName>
    </domain>
</protein>
<dbReference type="InterPro" id="IPR016193">
    <property type="entry name" value="Cytidine_deaminase-like"/>
</dbReference>
<evidence type="ECO:0000256" key="14">
    <source>
        <dbReference type="PIRSR" id="PIRSR006769-1"/>
    </source>
</evidence>
<dbReference type="PANTHER" id="PTHR38011:SF7">
    <property type="entry name" value="2,5-DIAMINO-6-RIBOSYLAMINO-4(3H)-PYRIMIDINONE 5'-PHOSPHATE REDUCTASE"/>
    <property type="match status" value="1"/>
</dbReference>
<keyword evidence="9 13" id="KW-0862">Zinc</keyword>
<dbReference type="KEGG" id="gph:GEMMAAP_07940"/>
<dbReference type="PROSITE" id="PS51747">
    <property type="entry name" value="CYT_DCMP_DEAMINASES_2"/>
    <property type="match status" value="1"/>
</dbReference>
<dbReference type="EC" id="3.5.4.26" evidence="13"/>
<comment type="cofactor">
    <cofactor evidence="13 16">
        <name>Zn(2+)</name>
        <dbReference type="ChEBI" id="CHEBI:29105"/>
    </cofactor>
    <text evidence="13 16">Binds 1 zinc ion.</text>
</comment>
<reference evidence="18 19" key="2">
    <citation type="journal article" date="2016" name="Environ. Microbiol. Rep.">
        <title>Metagenomic evidence for the presence of phototrophic Gemmatimonadetes bacteria in diverse environments.</title>
        <authorList>
            <person name="Zeng Y."/>
            <person name="Baumbach J."/>
            <person name="Barbosa E.G."/>
            <person name="Azevedo V."/>
            <person name="Zhang C."/>
            <person name="Koblizek M."/>
        </authorList>
    </citation>
    <scope>NUCLEOTIDE SEQUENCE [LARGE SCALE GENOMIC DNA]</scope>
    <source>
        <strain evidence="18 19">AP64</strain>
    </source>
</reference>
<comment type="similarity">
    <text evidence="4 13">In the N-terminal section; belongs to the cytidine and deoxycytidylate deaminase family.</text>
</comment>
<dbReference type="EMBL" id="CP011454">
    <property type="protein sequence ID" value="AMW06675.1"/>
    <property type="molecule type" value="Genomic_DNA"/>
</dbReference>
<dbReference type="PANTHER" id="PTHR38011">
    <property type="entry name" value="DIHYDROFOLATE REDUCTASE FAMILY PROTEIN (AFU_ORTHOLOGUE AFUA_8G06820)"/>
    <property type="match status" value="1"/>
</dbReference>
<dbReference type="FunFam" id="3.40.140.10:FF:000025">
    <property type="entry name" value="Riboflavin biosynthesis protein RibD"/>
    <property type="match status" value="1"/>
</dbReference>
<feature type="binding site" evidence="16">
    <location>
        <position position="44"/>
    </location>
    <ligand>
        <name>Zn(2+)</name>
        <dbReference type="ChEBI" id="CHEBI:29105"/>
        <note>catalytic</note>
    </ligand>
</feature>
<dbReference type="PIRSF" id="PIRSF006769">
    <property type="entry name" value="RibD"/>
    <property type="match status" value="1"/>
</dbReference>
<evidence type="ECO:0000256" key="2">
    <source>
        <dbReference type="ARBA" id="ARBA00004882"/>
    </source>
</evidence>
<evidence type="ECO:0000256" key="4">
    <source>
        <dbReference type="ARBA" id="ARBA00005259"/>
    </source>
</evidence>
<dbReference type="GO" id="GO:0008835">
    <property type="term" value="F:diaminohydroxyphosphoribosylaminopyrimidine deaminase activity"/>
    <property type="evidence" value="ECO:0007669"/>
    <property type="project" value="UniProtKB-EC"/>
</dbReference>
<dbReference type="GO" id="GO:0008270">
    <property type="term" value="F:zinc ion binding"/>
    <property type="evidence" value="ECO:0007669"/>
    <property type="project" value="InterPro"/>
</dbReference>
<feature type="binding site" evidence="15">
    <location>
        <position position="194"/>
    </location>
    <ligand>
        <name>NADP(+)</name>
        <dbReference type="ChEBI" id="CHEBI:58349"/>
    </ligand>
</feature>
<keyword evidence="8 13" id="KW-0378">Hydrolase</keyword>
<evidence type="ECO:0000259" key="17">
    <source>
        <dbReference type="PROSITE" id="PS51747"/>
    </source>
</evidence>
<dbReference type="UniPathway" id="UPA00275">
    <property type="reaction ID" value="UER00401"/>
</dbReference>
<keyword evidence="7 13" id="KW-0479">Metal-binding</keyword>
<evidence type="ECO:0000256" key="16">
    <source>
        <dbReference type="PIRSR" id="PIRSR006769-3"/>
    </source>
</evidence>
<evidence type="ECO:0000256" key="8">
    <source>
        <dbReference type="ARBA" id="ARBA00022801"/>
    </source>
</evidence>
<dbReference type="Gene3D" id="3.40.430.10">
    <property type="entry name" value="Dihydrofolate Reductase, subunit A"/>
    <property type="match status" value="1"/>
</dbReference>
<keyword evidence="11 13" id="KW-0560">Oxidoreductase</keyword>
<dbReference type="InterPro" id="IPR024072">
    <property type="entry name" value="DHFR-like_dom_sf"/>
</dbReference>
<evidence type="ECO:0000313" key="18">
    <source>
        <dbReference type="EMBL" id="AMW06675.1"/>
    </source>
</evidence>
<comment type="catalytic activity">
    <reaction evidence="13">
        <text>5-amino-6-(5-phospho-D-ribitylamino)uracil + NADP(+) = 5-amino-6-(5-phospho-D-ribosylamino)uracil + NADPH + H(+)</text>
        <dbReference type="Rhea" id="RHEA:17845"/>
        <dbReference type="ChEBI" id="CHEBI:15378"/>
        <dbReference type="ChEBI" id="CHEBI:57783"/>
        <dbReference type="ChEBI" id="CHEBI:58349"/>
        <dbReference type="ChEBI" id="CHEBI:58421"/>
        <dbReference type="ChEBI" id="CHEBI:58453"/>
        <dbReference type="EC" id="1.1.1.193"/>
    </reaction>
</comment>
<keyword evidence="10 13" id="KW-0521">NADP</keyword>
<feature type="binding site" evidence="15">
    <location>
        <position position="148"/>
    </location>
    <ligand>
        <name>NADP(+)</name>
        <dbReference type="ChEBI" id="CHEBI:58349"/>
    </ligand>
</feature>
<proteinExistence type="inferred from homology"/>
<evidence type="ECO:0000256" key="6">
    <source>
        <dbReference type="ARBA" id="ARBA00022619"/>
    </source>
</evidence>
<dbReference type="InterPro" id="IPR002734">
    <property type="entry name" value="RibDG_C"/>
</dbReference>
<keyword evidence="19" id="KW-1185">Reference proteome</keyword>
<gene>
    <name evidence="18" type="ORF">GEMMAAP_07940</name>
</gene>
<feature type="binding site" evidence="16">
    <location>
        <position position="78"/>
    </location>
    <ligand>
        <name>Zn(2+)</name>
        <dbReference type="ChEBI" id="CHEBI:29105"/>
        <note>catalytic</note>
    </ligand>
</feature>
<feature type="domain" description="CMP/dCMP-type deaminase" evidence="17">
    <location>
        <begin position="1"/>
        <end position="116"/>
    </location>
</feature>
<dbReference type="eggNOG" id="COG1985">
    <property type="taxonomic scope" value="Bacteria"/>
</dbReference>
<name>A0A143BQ47_9BACT</name>
<comment type="function">
    <text evidence="1 13">Converts 2,5-diamino-6-(ribosylamino)-4(3h)-pyrimidinone 5'-phosphate into 5-amino-6-(ribosylamino)-2,4(1h,3h)-pyrimidinedione 5'-phosphate.</text>
</comment>
<feature type="binding site" evidence="15">
    <location>
        <begin position="285"/>
        <end position="291"/>
    </location>
    <ligand>
        <name>NADP(+)</name>
        <dbReference type="ChEBI" id="CHEBI:58349"/>
    </ligand>
</feature>
<comment type="pathway">
    <text evidence="3 13">Cofactor biosynthesis; riboflavin biosynthesis; 5-amino-6-(D-ribitylamino)uracil from GTP: step 3/4.</text>
</comment>
<feature type="binding site" evidence="15">
    <location>
        <position position="164"/>
    </location>
    <ligand>
        <name>NADP(+)</name>
        <dbReference type="ChEBI" id="CHEBI:58349"/>
    </ligand>
</feature>
<dbReference type="CDD" id="cd01284">
    <property type="entry name" value="Riboflavin_deaminase-reductase"/>
    <property type="match status" value="1"/>
</dbReference>
<feature type="active site" description="Proton donor" evidence="14">
    <location>
        <position position="46"/>
    </location>
</feature>
<keyword evidence="12" id="KW-0511">Multifunctional enzyme</keyword>
<feature type="binding site" evidence="15">
    <location>
        <position position="178"/>
    </location>
    <ligand>
        <name>substrate</name>
    </ligand>
</feature>
<feature type="binding site" evidence="15">
    <location>
        <position position="283"/>
    </location>
    <ligand>
        <name>substrate</name>
    </ligand>
</feature>
<accession>A0A143BQ47</accession>
<dbReference type="Pfam" id="PF00383">
    <property type="entry name" value="dCMP_cyt_deam_1"/>
    <property type="match status" value="1"/>
</dbReference>
<evidence type="ECO:0000256" key="10">
    <source>
        <dbReference type="ARBA" id="ARBA00022857"/>
    </source>
</evidence>
<dbReference type="PROSITE" id="PS00903">
    <property type="entry name" value="CYT_DCMP_DEAMINASES_1"/>
    <property type="match status" value="1"/>
</dbReference>
<comment type="catalytic activity">
    <reaction evidence="13">
        <text>2,5-diamino-6-hydroxy-4-(5-phosphoribosylamino)-pyrimidine + H2O + H(+) = 5-amino-6-(5-phospho-D-ribosylamino)uracil + NH4(+)</text>
        <dbReference type="Rhea" id="RHEA:21868"/>
        <dbReference type="ChEBI" id="CHEBI:15377"/>
        <dbReference type="ChEBI" id="CHEBI:15378"/>
        <dbReference type="ChEBI" id="CHEBI:28938"/>
        <dbReference type="ChEBI" id="CHEBI:58453"/>
        <dbReference type="ChEBI" id="CHEBI:58614"/>
        <dbReference type="EC" id="3.5.4.26"/>
    </reaction>
</comment>
<evidence type="ECO:0000256" key="3">
    <source>
        <dbReference type="ARBA" id="ARBA00004910"/>
    </source>
</evidence>
<comment type="pathway">
    <text evidence="2 13">Cofactor biosynthesis; riboflavin biosynthesis; 5-amino-6-(D-ribitylamino)uracil from GTP: step 2/4.</text>
</comment>
<evidence type="ECO:0000256" key="11">
    <source>
        <dbReference type="ARBA" id="ARBA00023002"/>
    </source>
</evidence>
<evidence type="ECO:0000256" key="9">
    <source>
        <dbReference type="ARBA" id="ARBA00022833"/>
    </source>
</evidence>
<dbReference type="AlphaFoldDB" id="A0A143BQ47"/>
<dbReference type="Gene3D" id="3.40.140.10">
    <property type="entry name" value="Cytidine Deaminase, domain 2"/>
    <property type="match status" value="1"/>
</dbReference>
<feature type="binding site" evidence="15">
    <location>
        <position position="198"/>
    </location>
    <ligand>
        <name>substrate</name>
    </ligand>
</feature>
<evidence type="ECO:0000313" key="19">
    <source>
        <dbReference type="Proteomes" id="UP000076404"/>
    </source>
</evidence>
<dbReference type="GO" id="GO:0008703">
    <property type="term" value="F:5-amino-6-(5-phosphoribosylamino)uracil reductase activity"/>
    <property type="evidence" value="ECO:0007669"/>
    <property type="project" value="UniProtKB-EC"/>
</dbReference>
<evidence type="ECO:0000256" key="1">
    <source>
        <dbReference type="ARBA" id="ARBA00002151"/>
    </source>
</evidence>
<dbReference type="EC" id="1.1.1.193" evidence="13"/>
<dbReference type="SUPFAM" id="SSF53927">
    <property type="entry name" value="Cytidine deaminase-like"/>
    <property type="match status" value="1"/>
</dbReference>
<dbReference type="GO" id="GO:0009231">
    <property type="term" value="P:riboflavin biosynthetic process"/>
    <property type="evidence" value="ECO:0007669"/>
    <property type="project" value="UniProtKB-UniPathway"/>
</dbReference>
<reference evidence="18 19" key="1">
    <citation type="journal article" date="2014" name="Proc. Natl. Acad. Sci. U.S.A.">
        <title>Functional type 2 photosynthetic reaction centers found in the rare bacterial phylum Gemmatimonadetes.</title>
        <authorList>
            <person name="Zeng Y."/>
            <person name="Feng F."/>
            <person name="Medova H."/>
            <person name="Dean J."/>
            <person name="Koblizek M."/>
        </authorList>
    </citation>
    <scope>NUCLEOTIDE SEQUENCE [LARGE SCALE GENOMIC DNA]</scope>
    <source>
        <strain evidence="18 19">AP64</strain>
    </source>
</reference>
<evidence type="ECO:0000256" key="13">
    <source>
        <dbReference type="PIRNR" id="PIRNR006769"/>
    </source>
</evidence>
<dbReference type="eggNOG" id="COG0117">
    <property type="taxonomic scope" value="Bacteria"/>
</dbReference>
<dbReference type="InterPro" id="IPR002125">
    <property type="entry name" value="CMP_dCMP_dom"/>
</dbReference>
<keyword evidence="6 13" id="KW-0686">Riboflavin biosynthesis</keyword>
<comment type="similarity">
    <text evidence="5 13">In the C-terminal section; belongs to the HTP reductase family.</text>
</comment>
<dbReference type="SUPFAM" id="SSF53597">
    <property type="entry name" value="Dihydrofolate reductase-like"/>
    <property type="match status" value="1"/>
</dbReference>
<feature type="binding site" evidence="16">
    <location>
        <position position="69"/>
    </location>
    <ligand>
        <name>Zn(2+)</name>
        <dbReference type="ChEBI" id="CHEBI:29105"/>
        <note>catalytic</note>
    </ligand>
</feature>
<evidence type="ECO:0000256" key="5">
    <source>
        <dbReference type="ARBA" id="ARBA00007417"/>
    </source>
</evidence>
<dbReference type="InterPro" id="IPR016192">
    <property type="entry name" value="APOBEC/CMP_deaminase_Zn-bd"/>
</dbReference>
<evidence type="ECO:0000256" key="15">
    <source>
        <dbReference type="PIRSR" id="PIRSR006769-2"/>
    </source>
</evidence>
<feature type="binding site" evidence="15">
    <location>
        <position position="190"/>
    </location>
    <ligand>
        <name>NADP(+)</name>
        <dbReference type="ChEBI" id="CHEBI:58349"/>
    </ligand>
</feature>
<organism evidence="18 19">
    <name type="scientific">Gemmatimonas phototrophica</name>
    <dbReference type="NCBI Taxonomy" id="1379270"/>
    <lineage>
        <taxon>Bacteria</taxon>
        <taxon>Pseudomonadati</taxon>
        <taxon>Gemmatimonadota</taxon>
        <taxon>Gemmatimonadia</taxon>
        <taxon>Gemmatimonadales</taxon>
        <taxon>Gemmatimonadaceae</taxon>
        <taxon>Gemmatimonas</taxon>
    </lineage>
</organism>
<dbReference type="STRING" id="1379270.GEMMAAP_07940"/>